<dbReference type="GO" id="GO:0009898">
    <property type="term" value="C:cytoplasmic side of plasma membrane"/>
    <property type="evidence" value="ECO:0007669"/>
    <property type="project" value="UniProtKB-UniRule"/>
</dbReference>
<dbReference type="FunFam" id="3.30.1490.110:FF:000003">
    <property type="entry name" value="Cell division protein FtsA"/>
    <property type="match status" value="1"/>
</dbReference>
<feature type="domain" description="SHS2" evidence="7">
    <location>
        <begin position="7"/>
        <end position="194"/>
    </location>
</feature>
<dbReference type="GO" id="GO:0032153">
    <property type="term" value="C:cell division site"/>
    <property type="evidence" value="ECO:0007669"/>
    <property type="project" value="UniProtKB-UniRule"/>
</dbReference>
<keyword evidence="2 5" id="KW-0132">Cell division</keyword>
<proteinExistence type="inferred from homology"/>
<dbReference type="HAMAP" id="MF_02033">
    <property type="entry name" value="FtsA"/>
    <property type="match status" value="1"/>
</dbReference>
<organism evidence="8 9">
    <name type="scientific">Paenibacillus algorifonticola</name>
    <dbReference type="NCBI Taxonomy" id="684063"/>
    <lineage>
        <taxon>Bacteria</taxon>
        <taxon>Bacillati</taxon>
        <taxon>Bacillota</taxon>
        <taxon>Bacilli</taxon>
        <taxon>Bacillales</taxon>
        <taxon>Paenibacillaceae</taxon>
        <taxon>Paenibacillus</taxon>
    </lineage>
</organism>
<evidence type="ECO:0000256" key="6">
    <source>
        <dbReference type="PIRNR" id="PIRNR003101"/>
    </source>
</evidence>
<dbReference type="Gene3D" id="3.30.420.40">
    <property type="match status" value="2"/>
</dbReference>
<reference evidence="9" key="1">
    <citation type="submission" date="2016-10" db="EMBL/GenBank/DDBJ databases">
        <authorList>
            <person name="Varghese N."/>
            <person name="Submissions S."/>
        </authorList>
    </citation>
    <scope>NUCLEOTIDE SEQUENCE [LARGE SCALE GENOMIC DNA]</scope>
    <source>
        <strain evidence="9">CGMCC 1.10223</strain>
    </source>
</reference>
<comment type="function">
    <text evidence="5 6">Cell division protein that is involved in the assembly of the Z ring. May serve as a membrane anchor for the Z ring.</text>
</comment>
<name>A0A1I1XXG2_9BACL</name>
<evidence type="ECO:0000256" key="4">
    <source>
        <dbReference type="ARBA" id="ARBA00023306"/>
    </source>
</evidence>
<dbReference type="GO" id="GO:0043093">
    <property type="term" value="P:FtsZ-dependent cytokinesis"/>
    <property type="evidence" value="ECO:0007669"/>
    <property type="project" value="UniProtKB-UniRule"/>
</dbReference>
<keyword evidence="4 5" id="KW-0131">Cell cycle</keyword>
<dbReference type="OrthoDB" id="9768127at2"/>
<protein>
    <recommendedName>
        <fullName evidence="5 6">Cell division protein FtsA</fullName>
    </recommendedName>
</protein>
<evidence type="ECO:0000259" key="7">
    <source>
        <dbReference type="SMART" id="SM00842"/>
    </source>
</evidence>
<dbReference type="SMART" id="SM00842">
    <property type="entry name" value="FtsA"/>
    <property type="match status" value="1"/>
</dbReference>
<dbReference type="Pfam" id="PF02491">
    <property type="entry name" value="SHS2_FTSA"/>
    <property type="match status" value="1"/>
</dbReference>
<dbReference type="InterPro" id="IPR003494">
    <property type="entry name" value="SHS2_FtsA"/>
</dbReference>
<dbReference type="InterPro" id="IPR043129">
    <property type="entry name" value="ATPase_NBD"/>
</dbReference>
<sequence>MSSNDIIVSLDIGTSKVRAIIGEVNNGAINIIGVGSADSEGIRKGAIVDIDQTVQSIRNAIEHAERMVGIQISDVYVGIQGNHIALQTNHGVVAVSNEDREIGEEDIERVVQAAKVVALPPEREIINLVPKQYLVDGLEGISDPRGMIGVRLEVEATIVTGAKTAIHNLMRCVEKAGLRISGVILMSLASGVISLTKDEKMMGTVLADIGAGSCTITIFEQGGLAATSTLPIGGEYVTNDIAYGLRTQSDQAEKIKLKYGCSYIGDAAEDVKFKVLRMGSNVEKEFSQVDLASIIEPRMQEIFSLIKQEVRRLGYHDKVSSYVLTGGAVTMPGTLALAQAELESTVRVALPDYIGVRDPAYSSGVGMIQYVSKYMGARGTTSTVKKAASSRKTGSTASSKPGMFERIKNMFNEFI</sequence>
<evidence type="ECO:0000256" key="5">
    <source>
        <dbReference type="HAMAP-Rule" id="MF_02033"/>
    </source>
</evidence>
<gene>
    <name evidence="5" type="primary">ftsA</name>
    <name evidence="8" type="ORF">SAMN04487969_10153</name>
</gene>
<dbReference type="EMBL" id="FONN01000001">
    <property type="protein sequence ID" value="SFE10190.1"/>
    <property type="molecule type" value="Genomic_DNA"/>
</dbReference>
<dbReference type="AlphaFoldDB" id="A0A1I1XXG2"/>
<dbReference type="RefSeq" id="WP_046230418.1">
    <property type="nucleotide sequence ID" value="NZ_FONN01000001.1"/>
</dbReference>
<keyword evidence="1 5" id="KW-1003">Cell membrane</keyword>
<accession>A0A1I1XXG2</accession>
<evidence type="ECO:0000313" key="9">
    <source>
        <dbReference type="Proteomes" id="UP000183410"/>
    </source>
</evidence>
<dbReference type="NCBIfam" id="TIGR01174">
    <property type="entry name" value="ftsA"/>
    <property type="match status" value="1"/>
</dbReference>
<evidence type="ECO:0000256" key="2">
    <source>
        <dbReference type="ARBA" id="ARBA00022618"/>
    </source>
</evidence>
<comment type="subunit">
    <text evidence="5">Self-interacts. Interacts with FtsZ.</text>
</comment>
<dbReference type="PANTHER" id="PTHR32432:SF4">
    <property type="entry name" value="CELL DIVISION PROTEIN FTSA"/>
    <property type="match status" value="1"/>
</dbReference>
<keyword evidence="9" id="KW-1185">Reference proteome</keyword>
<evidence type="ECO:0000313" key="8">
    <source>
        <dbReference type="EMBL" id="SFE10190.1"/>
    </source>
</evidence>
<dbReference type="CDD" id="cd24048">
    <property type="entry name" value="ASKHA_NBD_FtsA"/>
    <property type="match status" value="1"/>
</dbReference>
<evidence type="ECO:0000256" key="3">
    <source>
        <dbReference type="ARBA" id="ARBA00023136"/>
    </source>
</evidence>
<dbReference type="Gene3D" id="3.30.1490.110">
    <property type="match status" value="1"/>
</dbReference>
<evidence type="ECO:0000256" key="1">
    <source>
        <dbReference type="ARBA" id="ARBA00022475"/>
    </source>
</evidence>
<dbReference type="PANTHER" id="PTHR32432">
    <property type="entry name" value="CELL DIVISION PROTEIN FTSA-RELATED"/>
    <property type="match status" value="1"/>
</dbReference>
<dbReference type="Proteomes" id="UP000183410">
    <property type="component" value="Unassembled WGS sequence"/>
</dbReference>
<keyword evidence="3 5" id="KW-0472">Membrane</keyword>
<dbReference type="InterPro" id="IPR050696">
    <property type="entry name" value="FtsA/MreB"/>
</dbReference>
<dbReference type="PIRSF" id="PIRSF003101">
    <property type="entry name" value="FtsA"/>
    <property type="match status" value="1"/>
</dbReference>
<dbReference type="Pfam" id="PF14450">
    <property type="entry name" value="FtsA"/>
    <property type="match status" value="2"/>
</dbReference>
<dbReference type="SUPFAM" id="SSF53067">
    <property type="entry name" value="Actin-like ATPase domain"/>
    <property type="match status" value="2"/>
</dbReference>
<comment type="similarity">
    <text evidence="5 6">Belongs to the FtsA/MreB family.</text>
</comment>
<comment type="subcellular location">
    <subcellularLocation>
        <location evidence="5">Cell membrane</location>
        <topology evidence="5">Peripheral membrane protein</topology>
        <orientation evidence="5">Cytoplasmic side</orientation>
    </subcellularLocation>
    <text evidence="5">Localizes to the Z ring in an FtsZ-dependent manner. Targeted to the membrane through a conserved C-terminal amphipathic helix.</text>
</comment>
<dbReference type="InterPro" id="IPR020823">
    <property type="entry name" value="Cell_div_FtsA"/>
</dbReference>